<feature type="compositionally biased region" description="Basic and acidic residues" evidence="1">
    <location>
        <begin position="205"/>
        <end position="217"/>
    </location>
</feature>
<feature type="compositionally biased region" description="Acidic residues" evidence="1">
    <location>
        <begin position="367"/>
        <end position="376"/>
    </location>
</feature>
<feature type="compositionally biased region" description="Acidic residues" evidence="1">
    <location>
        <begin position="384"/>
        <end position="401"/>
    </location>
</feature>
<dbReference type="EMBL" id="JAYKXP010000130">
    <property type="protein sequence ID" value="KAK7024191.1"/>
    <property type="molecule type" value="Genomic_DNA"/>
</dbReference>
<dbReference type="AlphaFoldDB" id="A0AAW0BDI8"/>
<protein>
    <submittedName>
        <fullName evidence="2">Uncharacterized protein</fullName>
    </submittedName>
</protein>
<sequence>MMVLEGQDTQRKLCEAVELHKNDPTDKQSSNIAEQRVALRRHVRDISVLQMIYMPGLLQFLDNGVEEEDELQPESVKLWLPSDIPAERRPDVLLKGLEKVEAKLQQARCYDALNALRHTLCIKARMMHFKNTNVRGQRESGRSRAVINRVYRKARHFAARYRLARKAYLSLMGPGDWENTLRVLEDSNICSYRDPALVKFGPGRRGTEENEEKEPRKSAPASDIELIAPDRTEWAHRRVHGTGETRKEQSWIWVSGGMIDMADGAEEDNQILRSEWCRSRARVKRAEEEVLLVGEEMRRTLAFLCYKVNEWQVWETRWDSACKDLPGGSLLEGMSAYASAQAAFQKRLGDAFQIQWEKPLQEMGMASEEDMEELDAEDGRLDEPGMDGNEEEHMEDEEEEM</sequence>
<gene>
    <name evidence="2" type="ORF">VNI00_016499</name>
</gene>
<name>A0AAW0BDI8_9AGAR</name>
<feature type="region of interest" description="Disordered" evidence="1">
    <location>
        <begin position="201"/>
        <end position="221"/>
    </location>
</feature>
<evidence type="ECO:0000313" key="3">
    <source>
        <dbReference type="Proteomes" id="UP001383192"/>
    </source>
</evidence>
<evidence type="ECO:0000313" key="2">
    <source>
        <dbReference type="EMBL" id="KAK7024191.1"/>
    </source>
</evidence>
<feature type="region of interest" description="Disordered" evidence="1">
    <location>
        <begin position="364"/>
        <end position="401"/>
    </location>
</feature>
<accession>A0AAW0BDI8</accession>
<reference evidence="2 3" key="1">
    <citation type="submission" date="2024-01" db="EMBL/GenBank/DDBJ databases">
        <title>A draft genome for a cacao thread blight-causing isolate of Paramarasmius palmivorus.</title>
        <authorList>
            <person name="Baruah I.K."/>
            <person name="Bukari Y."/>
            <person name="Amoako-Attah I."/>
            <person name="Meinhardt L.W."/>
            <person name="Bailey B.A."/>
            <person name="Cohen S.P."/>
        </authorList>
    </citation>
    <scope>NUCLEOTIDE SEQUENCE [LARGE SCALE GENOMIC DNA]</scope>
    <source>
        <strain evidence="2 3">GH-12</strain>
    </source>
</reference>
<comment type="caution">
    <text evidence="2">The sequence shown here is derived from an EMBL/GenBank/DDBJ whole genome shotgun (WGS) entry which is preliminary data.</text>
</comment>
<dbReference type="Proteomes" id="UP001383192">
    <property type="component" value="Unassembled WGS sequence"/>
</dbReference>
<evidence type="ECO:0000256" key="1">
    <source>
        <dbReference type="SAM" id="MobiDB-lite"/>
    </source>
</evidence>
<organism evidence="2 3">
    <name type="scientific">Paramarasmius palmivorus</name>
    <dbReference type="NCBI Taxonomy" id="297713"/>
    <lineage>
        <taxon>Eukaryota</taxon>
        <taxon>Fungi</taxon>
        <taxon>Dikarya</taxon>
        <taxon>Basidiomycota</taxon>
        <taxon>Agaricomycotina</taxon>
        <taxon>Agaricomycetes</taxon>
        <taxon>Agaricomycetidae</taxon>
        <taxon>Agaricales</taxon>
        <taxon>Marasmiineae</taxon>
        <taxon>Marasmiaceae</taxon>
        <taxon>Paramarasmius</taxon>
    </lineage>
</organism>
<proteinExistence type="predicted"/>
<keyword evidence="3" id="KW-1185">Reference proteome</keyword>